<reference evidence="2 3" key="1">
    <citation type="submission" date="2021-08" db="EMBL/GenBank/DDBJ databases">
        <title>FDA dAtabase for Regulatory Grade micrObial Sequences (FDA-ARGOS): Supporting development and validation of Infectious Disease Dx tests.</title>
        <authorList>
            <person name="Sproer C."/>
            <person name="Gronow S."/>
            <person name="Severitt S."/>
            <person name="Schroder I."/>
            <person name="Tallon L."/>
            <person name="Sadzewicz L."/>
            <person name="Zhao X."/>
            <person name="Boylan J."/>
            <person name="Ott S."/>
            <person name="Bowen H."/>
            <person name="Vavikolanu K."/>
            <person name="Hazen T."/>
            <person name="Aluvathingal J."/>
            <person name="Nadendla S."/>
            <person name="Lowell S."/>
            <person name="Myers T."/>
            <person name="Yan Y."/>
            <person name="Sichtig H."/>
        </authorList>
    </citation>
    <scope>NUCLEOTIDE SEQUENCE [LARGE SCALE GENOMIC DNA]</scope>
    <source>
        <strain evidence="2 3">FDAARGOS_1460</strain>
    </source>
</reference>
<dbReference type="CDD" id="cd01745">
    <property type="entry name" value="GATase1_2"/>
    <property type="match status" value="1"/>
</dbReference>
<sequence>MRKFLRFIRNLILLGALIVGIFIFIKSNKKKVLVIGTSQTIGATYYEIANSYNYEIHILTGVQTNKDASRDIIKSVDGVIFAGGDDFDPALYGSDAYDLVETYSTDQDRSDLELLGLAIEEGKPILGICRGMQLINIYYGGSLYEDLPSQFGTSISHRDGSDGFTYHMVNFNGSSRIYEKLGGQKSRDVNSMHHEGIRDMAKGLFATATSDDGLVEAIENPYYDSYMMGVQWHPEYSRGKFDELTKIIFDDFSKAL</sequence>
<evidence type="ECO:0000313" key="2">
    <source>
        <dbReference type="EMBL" id="MBZ2386127.1"/>
    </source>
</evidence>
<dbReference type="InterPro" id="IPR044668">
    <property type="entry name" value="PuuD-like"/>
</dbReference>
<dbReference type="Pfam" id="PF07722">
    <property type="entry name" value="Peptidase_C26"/>
    <property type="match status" value="1"/>
</dbReference>
<keyword evidence="3" id="KW-1185">Reference proteome</keyword>
<dbReference type="GO" id="GO:0016787">
    <property type="term" value="F:hydrolase activity"/>
    <property type="evidence" value="ECO:0007669"/>
    <property type="project" value="UniProtKB-KW"/>
</dbReference>
<dbReference type="Proteomes" id="UP000734271">
    <property type="component" value="Unassembled WGS sequence"/>
</dbReference>
<accession>A0ABS7SX54</accession>
<dbReference type="SUPFAM" id="SSF52317">
    <property type="entry name" value="Class I glutamine amidotransferase-like"/>
    <property type="match status" value="1"/>
</dbReference>
<dbReference type="PANTHER" id="PTHR43235:SF1">
    <property type="entry name" value="GLUTAMINE AMIDOTRANSFERASE PB2B2.05-RELATED"/>
    <property type="match status" value="1"/>
</dbReference>
<feature type="transmembrane region" description="Helical" evidence="1">
    <location>
        <begin position="7"/>
        <end position="25"/>
    </location>
</feature>
<dbReference type="InterPro" id="IPR029062">
    <property type="entry name" value="Class_I_gatase-like"/>
</dbReference>
<comment type="caution">
    <text evidence="2">The sequence shown here is derived from an EMBL/GenBank/DDBJ whole genome shotgun (WGS) entry which is preliminary data.</text>
</comment>
<evidence type="ECO:0000256" key="1">
    <source>
        <dbReference type="SAM" id="Phobius"/>
    </source>
</evidence>
<dbReference type="PROSITE" id="PS51273">
    <property type="entry name" value="GATASE_TYPE_1"/>
    <property type="match status" value="1"/>
</dbReference>
<gene>
    <name evidence="2" type="ORF">K8P03_02280</name>
</gene>
<dbReference type="InterPro" id="IPR011697">
    <property type="entry name" value="Peptidase_C26"/>
</dbReference>
<dbReference type="RefSeq" id="WP_223418012.1">
    <property type="nucleotide sequence ID" value="NZ_JAIPME010000002.1"/>
</dbReference>
<keyword evidence="2" id="KW-0378">Hydrolase</keyword>
<dbReference type="EMBL" id="JAIPME010000002">
    <property type="protein sequence ID" value="MBZ2386127.1"/>
    <property type="molecule type" value="Genomic_DNA"/>
</dbReference>
<dbReference type="PANTHER" id="PTHR43235">
    <property type="entry name" value="GLUTAMINE AMIDOTRANSFERASE PB2B2.05-RELATED"/>
    <property type="match status" value="1"/>
</dbReference>
<organism evidence="2 3">
    <name type="scientific">Anaerococcus murdochii</name>
    <dbReference type="NCBI Taxonomy" id="411577"/>
    <lineage>
        <taxon>Bacteria</taxon>
        <taxon>Bacillati</taxon>
        <taxon>Bacillota</taxon>
        <taxon>Tissierellia</taxon>
        <taxon>Tissierellales</taxon>
        <taxon>Peptoniphilaceae</taxon>
        <taxon>Anaerococcus</taxon>
    </lineage>
</organism>
<evidence type="ECO:0000313" key="3">
    <source>
        <dbReference type="Proteomes" id="UP000734271"/>
    </source>
</evidence>
<protein>
    <submittedName>
        <fullName evidence="2">Gamma-glutamyl-gamma-aminobutyrate hydrolase family protein</fullName>
    </submittedName>
</protein>
<keyword evidence="1" id="KW-0472">Membrane</keyword>
<keyword evidence="1" id="KW-0812">Transmembrane</keyword>
<keyword evidence="1" id="KW-1133">Transmembrane helix</keyword>
<proteinExistence type="predicted"/>
<name>A0ABS7SX54_9FIRM</name>
<dbReference type="Gene3D" id="3.40.50.880">
    <property type="match status" value="1"/>
</dbReference>